<dbReference type="Proteomes" id="UP000025227">
    <property type="component" value="Unplaced"/>
</dbReference>
<evidence type="ECO:0000313" key="2">
    <source>
        <dbReference type="WBParaSite" id="HCON_00193310-00001"/>
    </source>
</evidence>
<dbReference type="AlphaFoldDB" id="A0A7I4Z522"/>
<name>A0A7I4Z522_HAECO</name>
<evidence type="ECO:0000313" key="1">
    <source>
        <dbReference type="Proteomes" id="UP000025227"/>
    </source>
</evidence>
<reference evidence="2" key="1">
    <citation type="submission" date="2020-12" db="UniProtKB">
        <authorList>
            <consortium name="WormBaseParasite"/>
        </authorList>
    </citation>
    <scope>IDENTIFICATION</scope>
    <source>
        <strain evidence="2">MHco3</strain>
    </source>
</reference>
<accession>A0A7I4Z522</accession>
<dbReference type="WBParaSite" id="HCON_00193310-00001">
    <property type="protein sequence ID" value="HCON_00193310-00001"/>
    <property type="gene ID" value="HCON_00193310"/>
</dbReference>
<protein>
    <submittedName>
        <fullName evidence="2">Secreted peptide</fullName>
    </submittedName>
</protein>
<organism evidence="1 2">
    <name type="scientific">Haemonchus contortus</name>
    <name type="common">Barber pole worm</name>
    <dbReference type="NCBI Taxonomy" id="6289"/>
    <lineage>
        <taxon>Eukaryota</taxon>
        <taxon>Metazoa</taxon>
        <taxon>Ecdysozoa</taxon>
        <taxon>Nematoda</taxon>
        <taxon>Chromadorea</taxon>
        <taxon>Rhabditida</taxon>
        <taxon>Rhabditina</taxon>
        <taxon>Rhabditomorpha</taxon>
        <taxon>Strongyloidea</taxon>
        <taxon>Trichostrongylidae</taxon>
        <taxon>Haemonchus</taxon>
    </lineage>
</organism>
<sequence length="78" mass="9397">MFLMMPMMFIVVMERMSDIMDKSMVVIVMMSRFLMMMMIIDDYGRWAMNNRRLTAVHRWRIRLIVAVWIPLVGHSVGR</sequence>
<keyword evidence="1" id="KW-1185">Reference proteome</keyword>
<proteinExistence type="predicted"/>